<evidence type="ECO:0000313" key="2">
    <source>
        <dbReference type="Proteomes" id="UP000287651"/>
    </source>
</evidence>
<protein>
    <submittedName>
        <fullName evidence="1">Uncharacterized protein</fullName>
    </submittedName>
</protein>
<sequence length="89" mass="10131">MTRDAEALQSELQLVPAKVIADYKEPIGFKSGVQKIGNVSFEYGYRMPLARFQVRYLNLDVEKISFTCLPEDESFPMEVDHMSTGIGWP</sequence>
<dbReference type="EMBL" id="AMZH03017715">
    <property type="protein sequence ID" value="RRT42616.1"/>
    <property type="molecule type" value="Genomic_DNA"/>
</dbReference>
<reference evidence="1 2" key="1">
    <citation type="journal article" date="2014" name="Agronomy (Basel)">
        <title>A Draft Genome Sequence for Ensete ventricosum, the Drought-Tolerant Tree Against Hunger.</title>
        <authorList>
            <person name="Harrison J."/>
            <person name="Moore K.A."/>
            <person name="Paszkiewicz K."/>
            <person name="Jones T."/>
            <person name="Grant M."/>
            <person name="Ambacheew D."/>
            <person name="Muzemil S."/>
            <person name="Studholme D.J."/>
        </authorList>
    </citation>
    <scope>NUCLEOTIDE SEQUENCE [LARGE SCALE GENOMIC DNA]</scope>
</reference>
<name>A0A426XT33_ENSVE</name>
<gene>
    <name evidence="1" type="ORF">B296_00057004</name>
</gene>
<evidence type="ECO:0000313" key="1">
    <source>
        <dbReference type="EMBL" id="RRT42616.1"/>
    </source>
</evidence>
<proteinExistence type="predicted"/>
<comment type="caution">
    <text evidence="1">The sequence shown here is derived from an EMBL/GenBank/DDBJ whole genome shotgun (WGS) entry which is preliminary data.</text>
</comment>
<dbReference type="Proteomes" id="UP000287651">
    <property type="component" value="Unassembled WGS sequence"/>
</dbReference>
<dbReference type="AlphaFoldDB" id="A0A426XT33"/>
<organism evidence="1 2">
    <name type="scientific">Ensete ventricosum</name>
    <name type="common">Abyssinian banana</name>
    <name type="synonym">Musa ensete</name>
    <dbReference type="NCBI Taxonomy" id="4639"/>
    <lineage>
        <taxon>Eukaryota</taxon>
        <taxon>Viridiplantae</taxon>
        <taxon>Streptophyta</taxon>
        <taxon>Embryophyta</taxon>
        <taxon>Tracheophyta</taxon>
        <taxon>Spermatophyta</taxon>
        <taxon>Magnoliopsida</taxon>
        <taxon>Liliopsida</taxon>
        <taxon>Zingiberales</taxon>
        <taxon>Musaceae</taxon>
        <taxon>Ensete</taxon>
    </lineage>
</organism>
<accession>A0A426XT33</accession>